<accession>A0A9D2I7U4</accession>
<name>A0A9D2I7U4_9FIRM</name>
<evidence type="ECO:0000313" key="1">
    <source>
        <dbReference type="EMBL" id="HJA93697.1"/>
    </source>
</evidence>
<dbReference type="Proteomes" id="UP000886858">
    <property type="component" value="Unassembled WGS sequence"/>
</dbReference>
<sequence>MKKVLMVDYYGTCNGEGKTIGHSPKVAREYRDLFLKTDQVDIAASPCVANAVEGAGFGHIYRLPYNIVEADYNRLSKRITDKFKIWVNIHRVFQIPGYDLLWFYRVDFFFLLYMLFAGKTQGRRICLVYQMGGGQGMLGKMIDWVYDRGIRKFDGVIYTQERMKVPVKHFLYMPDYWYRKEKYDRFAALPKEEKVVCLGAMNPYKKLEELVDVFNELGYPLEIAGYFFDRKRADRLRQGARDNIFIEDRILEDAEYYEKLGSARYAVLPYDMDQYKNRTSGILLECAFLGVVPIAPEGLLRENGLAGIGYASVKEIHEKIFQYSVSEILEVNREKVRKNFNEECIRNRFVEWMSCFDRSEEASKSRD</sequence>
<protein>
    <recommendedName>
        <fullName evidence="3">Glycosyltransferase</fullName>
    </recommendedName>
</protein>
<proteinExistence type="predicted"/>
<gene>
    <name evidence="1" type="ORF">H9717_11400</name>
</gene>
<evidence type="ECO:0000313" key="2">
    <source>
        <dbReference type="Proteomes" id="UP000886858"/>
    </source>
</evidence>
<dbReference type="EMBL" id="DWYY01000124">
    <property type="protein sequence ID" value="HJA93697.1"/>
    <property type="molecule type" value="Genomic_DNA"/>
</dbReference>
<reference evidence="1" key="1">
    <citation type="journal article" date="2021" name="PeerJ">
        <title>Extensive microbial diversity within the chicken gut microbiome revealed by metagenomics and culture.</title>
        <authorList>
            <person name="Gilroy R."/>
            <person name="Ravi A."/>
            <person name="Getino M."/>
            <person name="Pursley I."/>
            <person name="Horton D.L."/>
            <person name="Alikhan N.F."/>
            <person name="Baker D."/>
            <person name="Gharbi K."/>
            <person name="Hall N."/>
            <person name="Watson M."/>
            <person name="Adriaenssens E.M."/>
            <person name="Foster-Nyarko E."/>
            <person name="Jarju S."/>
            <person name="Secka A."/>
            <person name="Antonio M."/>
            <person name="Oren A."/>
            <person name="Chaudhuri R.R."/>
            <person name="La Ragione R."/>
            <person name="Hildebrand F."/>
            <person name="Pallen M.J."/>
        </authorList>
    </citation>
    <scope>NUCLEOTIDE SEQUENCE</scope>
    <source>
        <strain evidence="1">CHK179-7159</strain>
    </source>
</reference>
<dbReference type="Gene3D" id="3.40.50.2000">
    <property type="entry name" value="Glycogen Phosphorylase B"/>
    <property type="match status" value="1"/>
</dbReference>
<dbReference type="AlphaFoldDB" id="A0A9D2I7U4"/>
<evidence type="ECO:0008006" key="3">
    <source>
        <dbReference type="Google" id="ProtNLM"/>
    </source>
</evidence>
<comment type="caution">
    <text evidence="1">The sequence shown here is derived from an EMBL/GenBank/DDBJ whole genome shotgun (WGS) entry which is preliminary data.</text>
</comment>
<organism evidence="1 2">
    <name type="scientific">Candidatus Eisenbergiella merdipullorum</name>
    <dbReference type="NCBI Taxonomy" id="2838553"/>
    <lineage>
        <taxon>Bacteria</taxon>
        <taxon>Bacillati</taxon>
        <taxon>Bacillota</taxon>
        <taxon>Clostridia</taxon>
        <taxon>Lachnospirales</taxon>
        <taxon>Lachnospiraceae</taxon>
        <taxon>Eisenbergiella</taxon>
    </lineage>
</organism>
<dbReference type="SUPFAM" id="SSF53756">
    <property type="entry name" value="UDP-Glycosyltransferase/glycogen phosphorylase"/>
    <property type="match status" value="1"/>
</dbReference>
<reference evidence="1" key="2">
    <citation type="submission" date="2021-04" db="EMBL/GenBank/DDBJ databases">
        <authorList>
            <person name="Gilroy R."/>
        </authorList>
    </citation>
    <scope>NUCLEOTIDE SEQUENCE</scope>
    <source>
        <strain evidence="1">CHK179-7159</strain>
    </source>
</reference>